<protein>
    <submittedName>
        <fullName evidence="2">Uncharacterized protein</fullName>
    </submittedName>
</protein>
<evidence type="ECO:0000313" key="2">
    <source>
        <dbReference type="EnsemblMetazoa" id="GPPI022632-PA"/>
    </source>
</evidence>
<keyword evidence="3" id="KW-1185">Reference proteome</keyword>
<dbReference type="EMBL" id="JXJN01010111">
    <property type="status" value="NOT_ANNOTATED_CDS"/>
    <property type="molecule type" value="Genomic_DNA"/>
</dbReference>
<dbReference type="VEuPathDB" id="VectorBase:GPPI022632"/>
<reference evidence="3" key="1">
    <citation type="submission" date="2015-01" db="EMBL/GenBank/DDBJ databases">
        <authorList>
            <person name="Aksoy S."/>
            <person name="Warren W."/>
            <person name="Wilson R.K."/>
        </authorList>
    </citation>
    <scope>NUCLEOTIDE SEQUENCE [LARGE SCALE GENOMIC DNA]</scope>
    <source>
        <strain evidence="3">IAEA</strain>
    </source>
</reference>
<keyword evidence="1" id="KW-0732">Signal</keyword>
<name>A0A1B0B8Y9_9MUSC</name>
<accession>A0A1B0B8Y9</accession>
<evidence type="ECO:0000256" key="1">
    <source>
        <dbReference type="SAM" id="SignalP"/>
    </source>
</evidence>
<sequence>MNSKKLFVFIVIQLFFNHHVILSNILPSNDRKYVVRQQRRKAGYGFRVSNDLDMHQNAQGVTTDYCGVILRKVVVLTEKTFFRKLKGNYIVYGTITNFTQPSRKFKQIVTWKCNQNEKDDEPQLMLIQLKENMNLDSMRAKIIKLPSEDYKSKMKCDLIDRDEDLCLQIAKEFIMFRDDCIQIHTQLE</sequence>
<dbReference type="AlphaFoldDB" id="A0A1B0B8Y9"/>
<reference evidence="2" key="2">
    <citation type="submission" date="2020-05" db="UniProtKB">
        <authorList>
            <consortium name="EnsemblMetazoa"/>
        </authorList>
    </citation>
    <scope>IDENTIFICATION</scope>
    <source>
        <strain evidence="2">IAEA</strain>
    </source>
</reference>
<feature type="signal peptide" evidence="1">
    <location>
        <begin position="1"/>
        <end position="22"/>
    </location>
</feature>
<proteinExistence type="predicted"/>
<feature type="chain" id="PRO_5008404616" evidence="1">
    <location>
        <begin position="23"/>
        <end position="188"/>
    </location>
</feature>
<dbReference type="Proteomes" id="UP000092460">
    <property type="component" value="Unassembled WGS sequence"/>
</dbReference>
<evidence type="ECO:0000313" key="3">
    <source>
        <dbReference type="Proteomes" id="UP000092460"/>
    </source>
</evidence>
<organism evidence="2 3">
    <name type="scientific">Glossina palpalis gambiensis</name>
    <dbReference type="NCBI Taxonomy" id="67801"/>
    <lineage>
        <taxon>Eukaryota</taxon>
        <taxon>Metazoa</taxon>
        <taxon>Ecdysozoa</taxon>
        <taxon>Arthropoda</taxon>
        <taxon>Hexapoda</taxon>
        <taxon>Insecta</taxon>
        <taxon>Pterygota</taxon>
        <taxon>Neoptera</taxon>
        <taxon>Endopterygota</taxon>
        <taxon>Diptera</taxon>
        <taxon>Brachycera</taxon>
        <taxon>Muscomorpha</taxon>
        <taxon>Hippoboscoidea</taxon>
        <taxon>Glossinidae</taxon>
        <taxon>Glossina</taxon>
    </lineage>
</organism>
<dbReference type="EnsemblMetazoa" id="GPPI022632-RA">
    <property type="protein sequence ID" value="GPPI022632-PA"/>
    <property type="gene ID" value="GPPI022632"/>
</dbReference>